<protein>
    <submittedName>
        <fullName evidence="5">Helix-turn-helix domain-containing protein</fullName>
    </submittedName>
</protein>
<evidence type="ECO:0000256" key="2">
    <source>
        <dbReference type="ARBA" id="ARBA00023125"/>
    </source>
</evidence>
<keyword evidence="3" id="KW-0804">Transcription</keyword>
<accession>A0ABV9RHS8</accession>
<dbReference type="PANTHER" id="PTHR46796:SF6">
    <property type="entry name" value="ARAC SUBFAMILY"/>
    <property type="match status" value="1"/>
</dbReference>
<evidence type="ECO:0000313" key="6">
    <source>
        <dbReference type="Proteomes" id="UP001595909"/>
    </source>
</evidence>
<keyword evidence="2" id="KW-0238">DNA-binding</keyword>
<dbReference type="InterPro" id="IPR009057">
    <property type="entry name" value="Homeodomain-like_sf"/>
</dbReference>
<dbReference type="PANTHER" id="PTHR46796">
    <property type="entry name" value="HTH-TYPE TRANSCRIPTIONAL ACTIVATOR RHAS-RELATED"/>
    <property type="match status" value="1"/>
</dbReference>
<keyword evidence="1" id="KW-0805">Transcription regulation</keyword>
<dbReference type="EMBL" id="JBHSIM010000011">
    <property type="protein sequence ID" value="MFC4831890.1"/>
    <property type="molecule type" value="Genomic_DNA"/>
</dbReference>
<organism evidence="5 6">
    <name type="scientific">Actinomycetospora chibensis</name>
    <dbReference type="NCBI Taxonomy" id="663606"/>
    <lineage>
        <taxon>Bacteria</taxon>
        <taxon>Bacillati</taxon>
        <taxon>Actinomycetota</taxon>
        <taxon>Actinomycetes</taxon>
        <taxon>Pseudonocardiales</taxon>
        <taxon>Pseudonocardiaceae</taxon>
        <taxon>Actinomycetospora</taxon>
    </lineage>
</organism>
<evidence type="ECO:0000313" key="5">
    <source>
        <dbReference type="EMBL" id="MFC4831890.1"/>
    </source>
</evidence>
<feature type="domain" description="HTH araC/xylS-type" evidence="4">
    <location>
        <begin position="214"/>
        <end position="315"/>
    </location>
</feature>
<dbReference type="InterPro" id="IPR035418">
    <property type="entry name" value="AraC-bd_2"/>
</dbReference>
<dbReference type="Proteomes" id="UP001595909">
    <property type="component" value="Unassembled WGS sequence"/>
</dbReference>
<dbReference type="Pfam" id="PF14525">
    <property type="entry name" value="AraC_binding_2"/>
    <property type="match status" value="1"/>
</dbReference>
<dbReference type="InterPro" id="IPR050204">
    <property type="entry name" value="AraC_XylS_family_regulators"/>
</dbReference>
<dbReference type="SUPFAM" id="SSF46689">
    <property type="entry name" value="Homeodomain-like"/>
    <property type="match status" value="1"/>
</dbReference>
<evidence type="ECO:0000256" key="1">
    <source>
        <dbReference type="ARBA" id="ARBA00023015"/>
    </source>
</evidence>
<keyword evidence="6" id="KW-1185">Reference proteome</keyword>
<name>A0ABV9RHS8_9PSEU</name>
<comment type="caution">
    <text evidence="5">The sequence shown here is derived from an EMBL/GenBank/DDBJ whole genome shotgun (WGS) entry which is preliminary data.</text>
</comment>
<sequence length="323" mass="35569">MLSLSIADTPARDRVDLLYETIWSSVLPVEMTFSPDPSEIDVRFRVGQAGRVNFSSARSSANALHRTPALVRRDHEPQVFLALQVAGTTVVEQAGSQAVLQPGDMAVYDSTRPYRVENRELTELHYFRIPREALALPAPRLDPLLAVRIGADTNSLAPAVGSFFGALATSSALDHPEAARLVAEPGIELVRALLAVHGGADEAARESLEGSLVLRVRQYVHDHLHERDLTPQRVASAHHVSVRHLYAVLADSGISLRTTIQEQRLEACRRELRDPRHAHQAIATVGRHWGFVDPSHFARTFRQTFGVTPSEWRRSAGTDAGDS</sequence>
<dbReference type="InterPro" id="IPR020449">
    <property type="entry name" value="Tscrpt_reg_AraC-type_HTH"/>
</dbReference>
<dbReference type="InterPro" id="IPR018060">
    <property type="entry name" value="HTH_AraC"/>
</dbReference>
<proteinExistence type="predicted"/>
<reference evidence="6" key="1">
    <citation type="journal article" date="2019" name="Int. J. Syst. Evol. Microbiol.">
        <title>The Global Catalogue of Microorganisms (GCM) 10K type strain sequencing project: providing services to taxonomists for standard genome sequencing and annotation.</title>
        <authorList>
            <consortium name="The Broad Institute Genomics Platform"/>
            <consortium name="The Broad Institute Genome Sequencing Center for Infectious Disease"/>
            <person name="Wu L."/>
            <person name="Ma J."/>
        </authorList>
    </citation>
    <scope>NUCLEOTIDE SEQUENCE [LARGE SCALE GENOMIC DNA]</scope>
    <source>
        <strain evidence="6">CCUG 50347</strain>
    </source>
</reference>
<dbReference type="PROSITE" id="PS01124">
    <property type="entry name" value="HTH_ARAC_FAMILY_2"/>
    <property type="match status" value="1"/>
</dbReference>
<gene>
    <name evidence="5" type="ORF">ACFPEL_05660</name>
</gene>
<dbReference type="Pfam" id="PF12833">
    <property type="entry name" value="HTH_18"/>
    <property type="match status" value="1"/>
</dbReference>
<evidence type="ECO:0000259" key="4">
    <source>
        <dbReference type="PROSITE" id="PS01124"/>
    </source>
</evidence>
<evidence type="ECO:0000256" key="3">
    <source>
        <dbReference type="ARBA" id="ARBA00023163"/>
    </source>
</evidence>
<dbReference type="SMART" id="SM00342">
    <property type="entry name" value="HTH_ARAC"/>
    <property type="match status" value="1"/>
</dbReference>
<dbReference type="PRINTS" id="PR00032">
    <property type="entry name" value="HTHARAC"/>
</dbReference>
<dbReference type="RefSeq" id="WP_274192009.1">
    <property type="nucleotide sequence ID" value="NZ_BAABHN010000011.1"/>
</dbReference>
<dbReference type="Gene3D" id="1.10.10.60">
    <property type="entry name" value="Homeodomain-like"/>
    <property type="match status" value="1"/>
</dbReference>